<name>A0A1G1X426_9BACT</name>
<evidence type="ECO:0000313" key="3">
    <source>
        <dbReference type="Proteomes" id="UP000177528"/>
    </source>
</evidence>
<dbReference type="Proteomes" id="UP000177528">
    <property type="component" value="Unassembled WGS sequence"/>
</dbReference>
<keyword evidence="1" id="KW-0472">Membrane</keyword>
<dbReference type="AlphaFoldDB" id="A0A1G1X426"/>
<protein>
    <submittedName>
        <fullName evidence="2">Uncharacterized protein</fullName>
    </submittedName>
</protein>
<dbReference type="EMBL" id="MHHR01000023">
    <property type="protein sequence ID" value="OGY34077.1"/>
    <property type="molecule type" value="Genomic_DNA"/>
</dbReference>
<feature type="transmembrane region" description="Helical" evidence="1">
    <location>
        <begin position="44"/>
        <end position="64"/>
    </location>
</feature>
<accession>A0A1G1X426</accession>
<sequence>MQIGSDFWLLAADWFVNFSAGLFGAAVIVPAISEKPQTFNERLFLTNILLSLAFFLVAYIMTVYGTR</sequence>
<feature type="transmembrane region" description="Helical" evidence="1">
    <location>
        <begin position="7"/>
        <end position="32"/>
    </location>
</feature>
<gene>
    <name evidence="2" type="ORF">A3D99_02380</name>
</gene>
<evidence type="ECO:0000313" key="2">
    <source>
        <dbReference type="EMBL" id="OGY34077.1"/>
    </source>
</evidence>
<comment type="caution">
    <text evidence="2">The sequence shown here is derived from an EMBL/GenBank/DDBJ whole genome shotgun (WGS) entry which is preliminary data.</text>
</comment>
<organism evidence="2 3">
    <name type="scientific">Candidatus Andersenbacteria bacterium RIFCSPHIGHO2_12_FULL_45_11</name>
    <dbReference type="NCBI Taxonomy" id="1797281"/>
    <lineage>
        <taxon>Bacteria</taxon>
        <taxon>Candidatus Anderseniibacteriota</taxon>
    </lineage>
</organism>
<proteinExistence type="predicted"/>
<keyword evidence="1" id="KW-0812">Transmembrane</keyword>
<evidence type="ECO:0000256" key="1">
    <source>
        <dbReference type="SAM" id="Phobius"/>
    </source>
</evidence>
<keyword evidence="1" id="KW-1133">Transmembrane helix</keyword>
<reference evidence="2 3" key="1">
    <citation type="journal article" date="2016" name="Nat. Commun.">
        <title>Thousands of microbial genomes shed light on interconnected biogeochemical processes in an aquifer system.</title>
        <authorList>
            <person name="Anantharaman K."/>
            <person name="Brown C.T."/>
            <person name="Hug L.A."/>
            <person name="Sharon I."/>
            <person name="Castelle C.J."/>
            <person name="Probst A.J."/>
            <person name="Thomas B.C."/>
            <person name="Singh A."/>
            <person name="Wilkins M.J."/>
            <person name="Karaoz U."/>
            <person name="Brodie E.L."/>
            <person name="Williams K.H."/>
            <person name="Hubbard S.S."/>
            <person name="Banfield J.F."/>
        </authorList>
    </citation>
    <scope>NUCLEOTIDE SEQUENCE [LARGE SCALE GENOMIC DNA]</scope>
</reference>